<dbReference type="SUPFAM" id="SSF48452">
    <property type="entry name" value="TPR-like"/>
    <property type="match status" value="1"/>
</dbReference>
<organism evidence="4 5">
    <name type="scientific">Rhizophagus clarus</name>
    <dbReference type="NCBI Taxonomy" id="94130"/>
    <lineage>
        <taxon>Eukaryota</taxon>
        <taxon>Fungi</taxon>
        <taxon>Fungi incertae sedis</taxon>
        <taxon>Mucoromycota</taxon>
        <taxon>Glomeromycotina</taxon>
        <taxon>Glomeromycetes</taxon>
        <taxon>Glomerales</taxon>
        <taxon>Glomeraceae</taxon>
        <taxon>Rhizophagus</taxon>
    </lineage>
</organism>
<sequence>MKFQFLNTLVSSEEMMQNAALRLTVSNTSKRKSRERLIEEHKNLEYFSDNNKYIIVHTTRSQPNLNLNFQLRMSIANLQIDHIPTEKFLLCRVITRFIKISALLTLVEDPEGNVERLALYNWINIPENNDDHMNSRSIDQSFLPVGTLLVIKNLSYKVADDNNTIIHSNNPEDVFIIDRHNKLVGNLKWSSDTLDKKEIKRKTADDFRCRGNDYFTSKDYIAAIDEYSNGIKLEPRNVTLFANRAEAYLRLSQFSKALIDAEFALMYEPGHLKAAYRKGKALCSLKRYQEAIITLQNLHLSMKTSTDSSISSIKQNTEQLLKHAEILASENENGQYDYTSIINEYCERAKIKKDSKGNDEWVYEAGPRLDHADFLFKGIEIRAVEGKGRGWIAKCDIPENTLLMVSKAFSTVYSHEVLGHTMQSNIPNEKTTCIASSLCTEEIITRITQKLLAEAYHCQEVYQLYDSLNLDKTDKINKNLVNVDIIGNIVKYNSFGLENDIEVENDLSGIGLWILPSYFNHSCIDKNVSLFFLGDLMFIRSLLPISKGEELVISYRDANCSYEIRSRYLKSIGIDCKCRLCELEKSETPETSNRRTQLLNCFKRLIEPKILNNNDPSLIKRLEKIISELRYLRKEHPDLEFDTIKLRKCLSSSYRKNGDLKGALSILKEVYDFYKNVHLQIINYIILDIVILYIGLNQMNEARKWFDIAVERLVGPILGKFKGDKVKWRKEARQLAGKILPLINSFAKLI</sequence>
<gene>
    <name evidence="4" type="ORF">RCL2_001868300</name>
</gene>
<dbReference type="InterPro" id="IPR053209">
    <property type="entry name" value="Gramillin-biosynth_MTr"/>
</dbReference>
<dbReference type="Pfam" id="PF00856">
    <property type="entry name" value="SET"/>
    <property type="match status" value="1"/>
</dbReference>
<dbReference type="OrthoDB" id="433738at2759"/>
<keyword evidence="2" id="KW-0472">Membrane</keyword>
<dbReference type="PANTHER" id="PTHR47643:SF2">
    <property type="entry name" value="TPR DOMAIN PROTEIN (AFU_ORTHOLOGUE AFUA_5G12710)"/>
    <property type="match status" value="1"/>
</dbReference>
<dbReference type="InterPro" id="IPR011990">
    <property type="entry name" value="TPR-like_helical_dom_sf"/>
</dbReference>
<evidence type="ECO:0000256" key="2">
    <source>
        <dbReference type="SAM" id="Phobius"/>
    </source>
</evidence>
<dbReference type="InterPro" id="IPR019734">
    <property type="entry name" value="TPR_rpt"/>
</dbReference>
<keyword evidence="1" id="KW-0802">TPR repeat</keyword>
<dbReference type="PROSITE" id="PS50005">
    <property type="entry name" value="TPR"/>
    <property type="match status" value="1"/>
</dbReference>
<feature type="domain" description="SET" evidence="3">
    <location>
        <begin position="377"/>
        <end position="556"/>
    </location>
</feature>
<feature type="transmembrane region" description="Helical" evidence="2">
    <location>
        <begin position="677"/>
        <end position="696"/>
    </location>
</feature>
<proteinExistence type="predicted"/>
<dbReference type="EMBL" id="BLAL01000208">
    <property type="protein sequence ID" value="GES91883.1"/>
    <property type="molecule type" value="Genomic_DNA"/>
</dbReference>
<keyword evidence="2" id="KW-0812">Transmembrane</keyword>
<dbReference type="SUPFAM" id="SSF82199">
    <property type="entry name" value="SET domain"/>
    <property type="match status" value="1"/>
</dbReference>
<dbReference type="CDD" id="cd20071">
    <property type="entry name" value="SET_SMYD"/>
    <property type="match status" value="1"/>
</dbReference>
<evidence type="ECO:0000313" key="4">
    <source>
        <dbReference type="EMBL" id="GES91883.1"/>
    </source>
</evidence>
<dbReference type="Gene3D" id="1.25.40.10">
    <property type="entry name" value="Tetratricopeptide repeat domain"/>
    <property type="match status" value="1"/>
</dbReference>
<dbReference type="Proteomes" id="UP000615446">
    <property type="component" value="Unassembled WGS sequence"/>
</dbReference>
<dbReference type="InterPro" id="IPR001214">
    <property type="entry name" value="SET_dom"/>
</dbReference>
<protein>
    <recommendedName>
        <fullName evidence="3">SET domain-containing protein</fullName>
    </recommendedName>
</protein>
<comment type="caution">
    <text evidence="4">The sequence shown here is derived from an EMBL/GenBank/DDBJ whole genome shotgun (WGS) entry which is preliminary data.</text>
</comment>
<dbReference type="SMART" id="SM00028">
    <property type="entry name" value="TPR"/>
    <property type="match status" value="4"/>
</dbReference>
<dbReference type="Gene3D" id="2.170.270.10">
    <property type="entry name" value="SET domain"/>
    <property type="match status" value="1"/>
</dbReference>
<dbReference type="InterPro" id="IPR046341">
    <property type="entry name" value="SET_dom_sf"/>
</dbReference>
<dbReference type="PANTHER" id="PTHR47643">
    <property type="entry name" value="TPR DOMAIN PROTEIN (AFU_ORTHOLOGUE AFUA_5G12710)"/>
    <property type="match status" value="1"/>
</dbReference>
<accession>A0A8H3LNH3</accession>
<evidence type="ECO:0000313" key="5">
    <source>
        <dbReference type="Proteomes" id="UP000615446"/>
    </source>
</evidence>
<name>A0A8H3LNH3_9GLOM</name>
<dbReference type="PROSITE" id="PS50280">
    <property type="entry name" value="SET"/>
    <property type="match status" value="1"/>
</dbReference>
<reference evidence="4" key="1">
    <citation type="submission" date="2019-10" db="EMBL/GenBank/DDBJ databases">
        <title>Conservation and host-specific expression of non-tandemly repeated heterogenous ribosome RNA gene in arbuscular mycorrhizal fungi.</title>
        <authorList>
            <person name="Maeda T."/>
            <person name="Kobayashi Y."/>
            <person name="Nakagawa T."/>
            <person name="Ezawa T."/>
            <person name="Yamaguchi K."/>
            <person name="Bino T."/>
            <person name="Nishimoto Y."/>
            <person name="Shigenobu S."/>
            <person name="Kawaguchi M."/>
        </authorList>
    </citation>
    <scope>NUCLEOTIDE SEQUENCE</scope>
    <source>
        <strain evidence="4">HR1</strain>
    </source>
</reference>
<evidence type="ECO:0000256" key="1">
    <source>
        <dbReference type="PROSITE-ProRule" id="PRU00339"/>
    </source>
</evidence>
<dbReference type="AlphaFoldDB" id="A0A8H3LNH3"/>
<feature type="repeat" description="TPR" evidence="1">
    <location>
        <begin position="204"/>
        <end position="237"/>
    </location>
</feature>
<keyword evidence="2" id="KW-1133">Transmembrane helix</keyword>
<evidence type="ECO:0000259" key="3">
    <source>
        <dbReference type="PROSITE" id="PS50280"/>
    </source>
</evidence>